<dbReference type="GO" id="GO:0005737">
    <property type="term" value="C:cytoplasm"/>
    <property type="evidence" value="ECO:0000318"/>
    <property type="project" value="GO_Central"/>
</dbReference>
<dbReference type="STRING" id="5722.A2FP00"/>
<dbReference type="InParanoid" id="A2FP00"/>
<keyword evidence="1" id="KW-0677">Repeat</keyword>
<dbReference type="RefSeq" id="XP_001306310.1">
    <property type="nucleotide sequence ID" value="XM_001306309.1"/>
</dbReference>
<organism evidence="2 3">
    <name type="scientific">Trichomonas vaginalis (strain ATCC PRA-98 / G3)</name>
    <dbReference type="NCBI Taxonomy" id="412133"/>
    <lineage>
        <taxon>Eukaryota</taxon>
        <taxon>Metamonada</taxon>
        <taxon>Parabasalia</taxon>
        <taxon>Trichomonadida</taxon>
        <taxon>Trichomonadidae</taxon>
        <taxon>Trichomonas</taxon>
    </lineage>
</organism>
<evidence type="ECO:0000313" key="3">
    <source>
        <dbReference type="Proteomes" id="UP000001542"/>
    </source>
</evidence>
<dbReference type="OrthoDB" id="10676982at2759"/>
<proteinExistence type="predicted"/>
<accession>A2FP00</accession>
<dbReference type="InterPro" id="IPR051023">
    <property type="entry name" value="PP2A_Regulatory_Subunit_A"/>
</dbReference>
<evidence type="ECO:0008006" key="4">
    <source>
        <dbReference type="Google" id="ProtNLM"/>
    </source>
</evidence>
<dbReference type="KEGG" id="tva:4751098"/>
<dbReference type="GO" id="GO:0005634">
    <property type="term" value="C:nucleus"/>
    <property type="evidence" value="ECO:0000318"/>
    <property type="project" value="GO_Central"/>
</dbReference>
<dbReference type="VEuPathDB" id="TrichDB:TVAGG3_0709470"/>
<dbReference type="Gene3D" id="1.25.10.10">
    <property type="entry name" value="Leucine-rich Repeat Variant"/>
    <property type="match status" value="1"/>
</dbReference>
<dbReference type="Proteomes" id="UP000001542">
    <property type="component" value="Unassembled WGS sequence"/>
</dbReference>
<name>A2FP00_TRIV3</name>
<dbReference type="VEuPathDB" id="TrichDB:TVAG_406440"/>
<protein>
    <recommendedName>
        <fullName evidence="4">HEAT repeat family protein</fullName>
    </recommendedName>
</protein>
<gene>
    <name evidence="2" type="ORF">TVAG_406440</name>
</gene>
<evidence type="ECO:0000256" key="1">
    <source>
        <dbReference type="ARBA" id="ARBA00022737"/>
    </source>
</evidence>
<evidence type="ECO:0000313" key="2">
    <source>
        <dbReference type="EMBL" id="EAX93380.1"/>
    </source>
</evidence>
<dbReference type="SUPFAM" id="SSF48371">
    <property type="entry name" value="ARM repeat"/>
    <property type="match status" value="1"/>
</dbReference>
<reference evidence="2" key="2">
    <citation type="journal article" date="2007" name="Science">
        <title>Draft genome sequence of the sexually transmitted pathogen Trichomonas vaginalis.</title>
        <authorList>
            <person name="Carlton J.M."/>
            <person name="Hirt R.P."/>
            <person name="Silva J.C."/>
            <person name="Delcher A.L."/>
            <person name="Schatz M."/>
            <person name="Zhao Q."/>
            <person name="Wortman J.R."/>
            <person name="Bidwell S.L."/>
            <person name="Alsmark U.C.M."/>
            <person name="Besteiro S."/>
            <person name="Sicheritz-Ponten T."/>
            <person name="Noel C.J."/>
            <person name="Dacks J.B."/>
            <person name="Foster P.G."/>
            <person name="Simillion C."/>
            <person name="Van de Peer Y."/>
            <person name="Miranda-Saavedra D."/>
            <person name="Barton G.J."/>
            <person name="Westrop G.D."/>
            <person name="Mueller S."/>
            <person name="Dessi D."/>
            <person name="Fiori P.L."/>
            <person name="Ren Q."/>
            <person name="Paulsen I."/>
            <person name="Zhang H."/>
            <person name="Bastida-Corcuera F.D."/>
            <person name="Simoes-Barbosa A."/>
            <person name="Brown M.T."/>
            <person name="Hayes R.D."/>
            <person name="Mukherjee M."/>
            <person name="Okumura C.Y."/>
            <person name="Schneider R."/>
            <person name="Smith A.J."/>
            <person name="Vanacova S."/>
            <person name="Villalvazo M."/>
            <person name="Haas B.J."/>
            <person name="Pertea M."/>
            <person name="Feldblyum T.V."/>
            <person name="Utterback T.R."/>
            <person name="Shu C.L."/>
            <person name="Osoegawa K."/>
            <person name="de Jong P.J."/>
            <person name="Hrdy I."/>
            <person name="Horvathova L."/>
            <person name="Zubacova Z."/>
            <person name="Dolezal P."/>
            <person name="Malik S.B."/>
            <person name="Logsdon J.M. Jr."/>
            <person name="Henze K."/>
            <person name="Gupta A."/>
            <person name="Wang C.C."/>
            <person name="Dunne R.L."/>
            <person name="Upcroft J.A."/>
            <person name="Upcroft P."/>
            <person name="White O."/>
            <person name="Salzberg S.L."/>
            <person name="Tang P."/>
            <person name="Chiu C.-H."/>
            <person name="Lee Y.-S."/>
            <person name="Embley T.M."/>
            <person name="Coombs G.H."/>
            <person name="Mottram J.C."/>
            <person name="Tachezy J."/>
            <person name="Fraser-Liggett C.M."/>
            <person name="Johnson P.J."/>
        </authorList>
    </citation>
    <scope>NUCLEOTIDE SEQUENCE [LARGE SCALE GENOMIC DNA]</scope>
    <source>
        <strain evidence="2">G3</strain>
    </source>
</reference>
<dbReference type="AlphaFoldDB" id="A2FP00"/>
<dbReference type="InterPro" id="IPR011989">
    <property type="entry name" value="ARM-like"/>
</dbReference>
<dbReference type="EMBL" id="DS113916">
    <property type="protein sequence ID" value="EAX93380.1"/>
    <property type="molecule type" value="Genomic_DNA"/>
</dbReference>
<dbReference type="GO" id="GO:0000159">
    <property type="term" value="C:protein phosphatase type 2A complex"/>
    <property type="evidence" value="ECO:0000318"/>
    <property type="project" value="GO_Central"/>
</dbReference>
<dbReference type="InterPro" id="IPR016024">
    <property type="entry name" value="ARM-type_fold"/>
</dbReference>
<keyword evidence="3" id="KW-1185">Reference proteome</keyword>
<reference evidence="2" key="1">
    <citation type="submission" date="2006-10" db="EMBL/GenBank/DDBJ databases">
        <authorList>
            <person name="Amadeo P."/>
            <person name="Zhao Q."/>
            <person name="Wortman J."/>
            <person name="Fraser-Liggett C."/>
            <person name="Carlton J."/>
        </authorList>
    </citation>
    <scope>NUCLEOTIDE SEQUENCE</scope>
    <source>
        <strain evidence="2">G3</strain>
    </source>
</reference>
<sequence length="526" mass="60221">MAPSMNENFDSLTPDQIVSVIYGIKSKNKHQREYAINNFSNISKKLGSDRTIHELVPYYIESTTVNIEEIAGIIDQIAKLDFKQLKSDEIEFLLNTIKQYTEIDSTDTRNSFAQLMSILVDVLDNDQFEAIFLPYFHNLLEEDYAPMKFTFFTILKSIAEILTEDMLEEIFIKYQELGEIPVEVQVHMIDASSEIFKYANENTKDTILQLISEYIESKDPRVALALLTILPNIDASKDQANSYIKQIILFEDFRVQTKAIETLTKLRKISPDDIVDYLNYYYQTKNKILLVSIADALPSCKGCSDKSINTLRDMVDDFLQYDFPPIIVSTLKALYPLIDELGNEYVLDSITQFIASSTVDLQLAAVSTIIYSDFSEDEKGSIIDGVLQKIDWRGRFAIAESDSLLRDNNTLLERLIFDDSYRVRNRAAKTFGNLSKTEGETYINKVIIPTIYKLSVDEDYQHRQTAIQLCLELEHKSVAKDILENLSTDPVSNVRITVMKISQLMGFEDIVIKLKEDPDEDVRDAV</sequence>
<dbReference type="PANTHER" id="PTHR10648:SF4">
    <property type="entry name" value="PROTEIN PHOSPHATASE 2 (FORMERLY 2A), REGULATORY SUBUNIT A, BETA ISOFORM-RELATED"/>
    <property type="match status" value="1"/>
</dbReference>
<dbReference type="GO" id="GO:0005829">
    <property type="term" value="C:cytosol"/>
    <property type="evidence" value="ECO:0000318"/>
    <property type="project" value="GO_Central"/>
</dbReference>
<dbReference type="SMR" id="A2FP00"/>
<dbReference type="PANTHER" id="PTHR10648">
    <property type="entry name" value="SERINE/THREONINE-PROTEIN PHOSPHATASE PP2A 65 KDA REGULATORY SUBUNIT"/>
    <property type="match status" value="1"/>
</dbReference>
<dbReference type="GO" id="GO:0019888">
    <property type="term" value="F:protein phosphatase regulator activity"/>
    <property type="evidence" value="ECO:0000318"/>
    <property type="project" value="GO_Central"/>
</dbReference>